<dbReference type="InterPro" id="IPR051448">
    <property type="entry name" value="CdaR-like_regulators"/>
</dbReference>
<dbReference type="Pfam" id="PF13556">
    <property type="entry name" value="HTH_30"/>
    <property type="match status" value="1"/>
</dbReference>
<feature type="domain" description="PucR C-terminal helix-turn-helix" evidence="2">
    <location>
        <begin position="370"/>
        <end position="428"/>
    </location>
</feature>
<dbReference type="Gene3D" id="1.10.10.2840">
    <property type="entry name" value="PucR C-terminal helix-turn-helix domain"/>
    <property type="match status" value="1"/>
</dbReference>
<feature type="compositionally biased region" description="Low complexity" evidence="1">
    <location>
        <begin position="199"/>
        <end position="219"/>
    </location>
</feature>
<evidence type="ECO:0000256" key="1">
    <source>
        <dbReference type="SAM" id="MobiDB-lite"/>
    </source>
</evidence>
<dbReference type="PANTHER" id="PTHR33744">
    <property type="entry name" value="CARBOHYDRATE DIACID REGULATOR"/>
    <property type="match status" value="1"/>
</dbReference>
<feature type="region of interest" description="Disordered" evidence="1">
    <location>
        <begin position="1"/>
        <end position="25"/>
    </location>
</feature>
<dbReference type="PANTHER" id="PTHR33744:SF1">
    <property type="entry name" value="DNA-BINDING TRANSCRIPTIONAL ACTIVATOR ADER"/>
    <property type="match status" value="1"/>
</dbReference>
<organism evidence="4 5">
    <name type="scientific">Streptomyces huasconensis</name>
    <dbReference type="NCBI Taxonomy" id="1854574"/>
    <lineage>
        <taxon>Bacteria</taxon>
        <taxon>Bacillati</taxon>
        <taxon>Actinomycetota</taxon>
        <taxon>Actinomycetes</taxon>
        <taxon>Kitasatosporales</taxon>
        <taxon>Streptomycetaceae</taxon>
        <taxon>Streptomyces</taxon>
    </lineage>
</organism>
<protein>
    <submittedName>
        <fullName evidence="4">Helix-turn-helix domain-containing protein</fullName>
    </submittedName>
</protein>
<feature type="domain" description="PucR-like N-terminal" evidence="3">
    <location>
        <begin position="40"/>
        <end position="192"/>
    </location>
</feature>
<accession>A0ABV3LQE6</accession>
<dbReference type="Proteomes" id="UP001553843">
    <property type="component" value="Unassembled WGS sequence"/>
</dbReference>
<dbReference type="InterPro" id="IPR025736">
    <property type="entry name" value="PucR_C-HTH_dom"/>
</dbReference>
<keyword evidence="5" id="KW-1185">Reference proteome</keyword>
<dbReference type="InterPro" id="IPR042070">
    <property type="entry name" value="PucR_C-HTH_sf"/>
</dbReference>
<gene>
    <name evidence="4" type="ORF">AB0887_06360</name>
</gene>
<evidence type="ECO:0000259" key="3">
    <source>
        <dbReference type="Pfam" id="PF25906"/>
    </source>
</evidence>
<proteinExistence type="predicted"/>
<evidence type="ECO:0000259" key="2">
    <source>
        <dbReference type="Pfam" id="PF13556"/>
    </source>
</evidence>
<name>A0ABV3LQE6_9ACTN</name>
<dbReference type="RefSeq" id="WP_230900517.1">
    <property type="nucleotide sequence ID" value="NZ_CP086119.1"/>
</dbReference>
<dbReference type="InterPro" id="IPR058663">
    <property type="entry name" value="PucR-like_N"/>
</dbReference>
<dbReference type="Pfam" id="PF25906">
    <property type="entry name" value="PucR-like_N"/>
    <property type="match status" value="1"/>
</dbReference>
<reference evidence="4 5" key="1">
    <citation type="submission" date="2024-06" db="EMBL/GenBank/DDBJ databases">
        <title>The Natural Products Discovery Center: Release of the First 8490 Sequenced Strains for Exploring Actinobacteria Biosynthetic Diversity.</title>
        <authorList>
            <person name="Kalkreuter E."/>
            <person name="Kautsar S.A."/>
            <person name="Yang D."/>
            <person name="Bader C.D."/>
            <person name="Teijaro C.N."/>
            <person name="Fluegel L."/>
            <person name="Davis C.M."/>
            <person name="Simpson J.R."/>
            <person name="Lauterbach L."/>
            <person name="Steele A.D."/>
            <person name="Gui C."/>
            <person name="Meng S."/>
            <person name="Li G."/>
            <person name="Viehrig K."/>
            <person name="Ye F."/>
            <person name="Su P."/>
            <person name="Kiefer A.F."/>
            <person name="Nichols A."/>
            <person name="Cepeda A.J."/>
            <person name="Yan W."/>
            <person name="Fan B."/>
            <person name="Jiang Y."/>
            <person name="Adhikari A."/>
            <person name="Zheng C.-J."/>
            <person name="Schuster L."/>
            <person name="Cowan T.M."/>
            <person name="Smanski M.J."/>
            <person name="Chevrette M.G."/>
            <person name="De Carvalho L.P.S."/>
            <person name="Shen B."/>
        </authorList>
    </citation>
    <scope>NUCLEOTIDE SEQUENCE [LARGE SCALE GENOMIC DNA]</scope>
    <source>
        <strain evidence="4 5">NPDC047833</strain>
    </source>
</reference>
<dbReference type="EMBL" id="JBEYRS010000002">
    <property type="protein sequence ID" value="MEW2361585.1"/>
    <property type="molecule type" value="Genomic_DNA"/>
</dbReference>
<sequence>MTDTQPTGAAEPGQSAAPSRSAWRDVPPRQVRRFAALALEEVPALAQDILREIRAEYPGLPVVLDDSGEPMALVGIRRALEGFVQQLASQEGRPRYHLEVFQEFGRGEGLHGRSLDSLQAIYRLGVRLAWRRLAEIGQQIEIPPPAMYELAESGFEYLDGLVDQSVRGYAEAAAREAGERLRLQRKLMELLLSERRADPGGTAHATGTGRGSSSGPAAPFGNALGERAARVGWQLPERVAVGVLLRPAPEAVAPAVGEGVLLDMEAEQPRMVVPDPEAAGRPELLRRAMTGWSGAIGPPVPLADAAKSLRWAEAAVGLMERGLLPAGEVLHCTEHTEALVLLQPEELIEDLARRCLAPLEHCGPAHGRRLAETLLAWLETRGGAPEVAARLGVHPQTVRYRLRQIRELWGDEVDDPDRRFELELVLRARRLRGLLGRAQAPEPGRVSSTAR</sequence>
<evidence type="ECO:0000313" key="5">
    <source>
        <dbReference type="Proteomes" id="UP001553843"/>
    </source>
</evidence>
<feature type="region of interest" description="Disordered" evidence="1">
    <location>
        <begin position="194"/>
        <end position="219"/>
    </location>
</feature>
<evidence type="ECO:0000313" key="4">
    <source>
        <dbReference type="EMBL" id="MEW2361585.1"/>
    </source>
</evidence>
<comment type="caution">
    <text evidence="4">The sequence shown here is derived from an EMBL/GenBank/DDBJ whole genome shotgun (WGS) entry which is preliminary data.</text>
</comment>